<dbReference type="VEuPathDB" id="FungiDB:EYZ11_009804"/>
<dbReference type="Proteomes" id="UP000324241">
    <property type="component" value="Unassembled WGS sequence"/>
</dbReference>
<protein>
    <recommendedName>
        <fullName evidence="6">Mitochondrial import inner membrane translocase subunit TIM22</fullName>
    </recommendedName>
</protein>
<sequence length="202" mass="22354">MNPQQPSSFRNPESTPPQQRAQQDKLKSGANSRFGISADKRFKYTSLGGFTAGAAIGYVHGSKIAGFRFRAENAHRFPTTKPGWYLYHKDKSYLRFTTGVNEGLKMGFKLGAGAFVFSFFEETVDNARHERDFLSTVTAGLAFSGCCSLLARHDVYTAARTAKFGLKFSLAYGLIQDLLSSLKGNPPAYVDFILGIRKPKME</sequence>
<dbReference type="GeneID" id="54328704"/>
<accession>A0A4S3J944</accession>
<evidence type="ECO:0000313" key="2">
    <source>
        <dbReference type="EMBL" id="KAA8647310.1"/>
    </source>
</evidence>
<dbReference type="PANTHER" id="PTHR37852:SF1">
    <property type="entry name" value="HIG1 DOMAIN-CONTAINING PROTEIN"/>
    <property type="match status" value="1"/>
</dbReference>
<keyword evidence="4" id="KW-1185">Reference proteome</keyword>
<dbReference type="Proteomes" id="UP000308092">
    <property type="component" value="Unassembled WGS sequence"/>
</dbReference>
<dbReference type="OrthoDB" id="5584028at2759"/>
<dbReference type="PANTHER" id="PTHR37852">
    <property type="entry name" value="YALI0B21208P"/>
    <property type="match status" value="1"/>
</dbReference>
<evidence type="ECO:0000313" key="3">
    <source>
        <dbReference type="EMBL" id="THC90737.1"/>
    </source>
</evidence>
<dbReference type="AlphaFoldDB" id="A0A4S3J944"/>
<comment type="caution">
    <text evidence="3">The sequence shown here is derived from an EMBL/GenBank/DDBJ whole genome shotgun (WGS) entry which is preliminary data.</text>
</comment>
<dbReference type="RefSeq" id="XP_033426671.1">
    <property type="nucleotide sequence ID" value="XM_033570639.1"/>
</dbReference>
<dbReference type="EMBL" id="QUQM01000004">
    <property type="protein sequence ID" value="KAA8647310.1"/>
    <property type="molecule type" value="Genomic_DNA"/>
</dbReference>
<reference evidence="2 5" key="2">
    <citation type="submission" date="2019-08" db="EMBL/GenBank/DDBJ databases">
        <title>The genome sequence of a newly discovered highly antifungal drug resistant Aspergillus species, Aspergillus tanneri NIH 1004.</title>
        <authorList>
            <person name="Mounaud S."/>
            <person name="Singh I."/>
            <person name="Joardar V."/>
            <person name="Pakala S."/>
            <person name="Pakala S."/>
            <person name="Venepally P."/>
            <person name="Chung J.K."/>
            <person name="Losada L."/>
            <person name="Nierman W.C."/>
        </authorList>
    </citation>
    <scope>NUCLEOTIDE SEQUENCE [LARGE SCALE GENOMIC DNA]</scope>
    <source>
        <strain evidence="2 5">NIH1004</strain>
    </source>
</reference>
<organism evidence="3 4">
    <name type="scientific">Aspergillus tanneri</name>
    <dbReference type="NCBI Taxonomy" id="1220188"/>
    <lineage>
        <taxon>Eukaryota</taxon>
        <taxon>Fungi</taxon>
        <taxon>Dikarya</taxon>
        <taxon>Ascomycota</taxon>
        <taxon>Pezizomycotina</taxon>
        <taxon>Eurotiomycetes</taxon>
        <taxon>Eurotiomycetidae</taxon>
        <taxon>Eurotiales</taxon>
        <taxon>Aspergillaceae</taxon>
        <taxon>Aspergillus</taxon>
        <taxon>Aspergillus subgen. Circumdati</taxon>
    </lineage>
</organism>
<dbReference type="EMBL" id="SOSA01000487">
    <property type="protein sequence ID" value="THC90737.1"/>
    <property type="molecule type" value="Genomic_DNA"/>
</dbReference>
<gene>
    <name evidence="2" type="ORF">ATNIH1004_006002</name>
    <name evidence="3" type="ORF">EYZ11_009804</name>
</gene>
<evidence type="ECO:0008006" key="6">
    <source>
        <dbReference type="Google" id="ProtNLM"/>
    </source>
</evidence>
<dbReference type="STRING" id="1220188.A0A4S3J944"/>
<feature type="compositionally biased region" description="Polar residues" evidence="1">
    <location>
        <begin position="1"/>
        <end position="21"/>
    </location>
</feature>
<evidence type="ECO:0000313" key="5">
    <source>
        <dbReference type="Proteomes" id="UP000324241"/>
    </source>
</evidence>
<feature type="region of interest" description="Disordered" evidence="1">
    <location>
        <begin position="1"/>
        <end position="30"/>
    </location>
</feature>
<reference evidence="3 4" key="1">
    <citation type="submission" date="2019-03" db="EMBL/GenBank/DDBJ databases">
        <title>The genome sequence of a newly discovered highly antifungal drug resistant Aspergillus species, Aspergillus tanneri NIH 1004.</title>
        <authorList>
            <person name="Mounaud S."/>
            <person name="Singh I."/>
            <person name="Joardar V."/>
            <person name="Pakala S."/>
            <person name="Pakala S."/>
            <person name="Venepally P."/>
            <person name="Hoover J."/>
            <person name="Nierman W."/>
            <person name="Chung J."/>
            <person name="Losada L."/>
        </authorList>
    </citation>
    <scope>NUCLEOTIDE SEQUENCE [LARGE SCALE GENOMIC DNA]</scope>
    <source>
        <strain evidence="3 4">NIH1004</strain>
    </source>
</reference>
<proteinExistence type="predicted"/>
<evidence type="ECO:0000313" key="4">
    <source>
        <dbReference type="Proteomes" id="UP000308092"/>
    </source>
</evidence>
<evidence type="ECO:0000256" key="1">
    <source>
        <dbReference type="SAM" id="MobiDB-lite"/>
    </source>
</evidence>
<name>A0A4S3J944_9EURO</name>